<dbReference type="EMBL" id="VMNF01000005">
    <property type="protein sequence ID" value="TXC08261.1"/>
    <property type="molecule type" value="Genomic_DNA"/>
</dbReference>
<protein>
    <submittedName>
        <fullName evidence="1">Uncharacterized protein</fullName>
    </submittedName>
</protein>
<dbReference type="AlphaFoldDB" id="A0A5C6TEZ6"/>
<reference evidence="1 2" key="1">
    <citation type="submission" date="2019-07" db="EMBL/GenBank/DDBJ databases">
        <title>The First High-Quality Draft Genome Sequence of the Causal Agent of the Current Panama Disease Epidemic.</title>
        <authorList>
            <person name="Warmington R.J."/>
            <person name="Kay W."/>
            <person name="Jeffries A."/>
            <person name="Bebber D."/>
            <person name="Moore K."/>
            <person name="Studholme D.J."/>
        </authorList>
    </citation>
    <scope>NUCLEOTIDE SEQUENCE [LARGE SCALE GENOMIC DNA]</scope>
    <source>
        <strain evidence="1 2">TR4</strain>
    </source>
</reference>
<name>A0A5C6TEZ6_FUSOC</name>
<accession>A0A5C6TEZ6</accession>
<organism evidence="1 2">
    <name type="scientific">Fusarium oxysporum f. sp. cubense</name>
    <dbReference type="NCBI Taxonomy" id="61366"/>
    <lineage>
        <taxon>Eukaryota</taxon>
        <taxon>Fungi</taxon>
        <taxon>Dikarya</taxon>
        <taxon>Ascomycota</taxon>
        <taxon>Pezizomycotina</taxon>
        <taxon>Sordariomycetes</taxon>
        <taxon>Hypocreomycetidae</taxon>
        <taxon>Hypocreales</taxon>
        <taxon>Nectriaceae</taxon>
        <taxon>Fusarium</taxon>
        <taxon>Fusarium oxysporum species complex</taxon>
    </lineage>
</organism>
<sequence length="87" mass="9875">MEKSRQVSLMHQIFHHAACVYVYIGDLFDRGLGYGGTWRNAGVQTPFNSQRIQAKPRTKSRLTSGSLEQKIVYSYPFIKSVNASMGY</sequence>
<dbReference type="Proteomes" id="UP000321331">
    <property type="component" value="Unassembled WGS sequence"/>
</dbReference>
<proteinExistence type="predicted"/>
<evidence type="ECO:0000313" key="1">
    <source>
        <dbReference type="EMBL" id="TXC08261.1"/>
    </source>
</evidence>
<comment type="caution">
    <text evidence="1">The sequence shown here is derived from an EMBL/GenBank/DDBJ whole genome shotgun (WGS) entry which is preliminary data.</text>
</comment>
<evidence type="ECO:0000313" key="2">
    <source>
        <dbReference type="Proteomes" id="UP000321331"/>
    </source>
</evidence>
<gene>
    <name evidence="1" type="ORF">FocTR4_00002783</name>
</gene>